<feature type="region of interest" description="Disordered" evidence="2">
    <location>
        <begin position="445"/>
        <end position="465"/>
    </location>
</feature>
<dbReference type="EMBL" id="JQ815895">
    <property type="protein sequence ID" value="AGE14107.1"/>
    <property type="molecule type" value="Genomic_DNA"/>
</dbReference>
<dbReference type="AlphaFoldDB" id="M1GLA1"/>
<evidence type="ECO:0000256" key="1">
    <source>
        <dbReference type="ARBA" id="ARBA00022737"/>
    </source>
</evidence>
<feature type="region of interest" description="Disordered" evidence="2">
    <location>
        <begin position="477"/>
        <end position="543"/>
    </location>
</feature>
<protein>
    <submittedName>
        <fullName evidence="3">Carboxysome structural protein CsoS2</fullName>
    </submittedName>
</protein>
<dbReference type="InterPro" id="IPR020990">
    <property type="entry name" value="CSOS2/2B"/>
</dbReference>
<feature type="compositionally biased region" description="Basic and acidic residues" evidence="2">
    <location>
        <begin position="445"/>
        <end position="464"/>
    </location>
</feature>
<sequence length="543" mass="56511">MSDDAKTEIKEAIPNTANGRMLSRARRQAMSHSGKAGLGQVRKTEPVRAVVYAAPPSSDSDDKQGTGDCGCGHSTEQKTLGAAAAVGLSGGRAIAQARRAALCLNGRGNDPACRPSGRVRSRSVPVKVEIGTTLSGTLVSGTQVERSSKVTGTESGSCRAVTGTEYIGAEQYEKLCTSTPPAAPAKVSVSNTSRNQRVSGVELGRSAKVTGDEYGACKTVTGTEYLSADQFESFCTTRSPTSPTKVSVMSTVRERPVTGTDIAAGKSVTGSEYGGCQPISGTEYMGPDHYTAFCDTERQAASRALMASRGARAGAVPSGTRIGSGDKVTGVERGEDLVLSGTPYSGPHQRVSQRGANSNPHPLTRGPADAPHETVPTPPQAPMVQGNFSITPPARQNSGLSRITGTASGAQDRITGPVNLATGLVSGTPEFRYRDEIYDPASVKMEQRQVPEAQRSRLTGDGREGGFAITGAAWRRNESITGTEGTSATRRNPTQRGNQRSMAMQVPALKDREHLQVPLSKVTGSSGSSATGSTITYSGGARG</sequence>
<evidence type="ECO:0000256" key="2">
    <source>
        <dbReference type="SAM" id="MobiDB-lite"/>
    </source>
</evidence>
<name>M1GLA1_9ZZZZ</name>
<feature type="region of interest" description="Disordered" evidence="2">
    <location>
        <begin position="311"/>
        <end position="414"/>
    </location>
</feature>
<dbReference type="Pfam" id="PF12288">
    <property type="entry name" value="CsoS2_M"/>
    <property type="match status" value="1"/>
</dbReference>
<feature type="compositionally biased region" description="Polar residues" evidence="2">
    <location>
        <begin position="350"/>
        <end position="361"/>
    </location>
</feature>
<feature type="compositionally biased region" description="Polar residues" evidence="2">
    <location>
        <begin position="479"/>
        <end position="502"/>
    </location>
</feature>
<feature type="compositionally biased region" description="Polar residues" evidence="2">
    <location>
        <begin position="386"/>
        <end position="409"/>
    </location>
</feature>
<feature type="compositionally biased region" description="Low complexity" evidence="2">
    <location>
        <begin position="523"/>
        <end position="543"/>
    </location>
</feature>
<dbReference type="GO" id="GO:0043886">
    <property type="term" value="F:structural constituent of carboxysome shell"/>
    <property type="evidence" value="ECO:0007669"/>
    <property type="project" value="InterPro"/>
</dbReference>
<accession>M1GLA1</accession>
<keyword evidence="1" id="KW-0677">Repeat</keyword>
<feature type="region of interest" description="Disordered" evidence="2">
    <location>
        <begin position="1"/>
        <end position="46"/>
    </location>
</feature>
<organism evidence="3">
    <name type="scientific">uncultured prokaryote</name>
    <dbReference type="NCBI Taxonomy" id="198431"/>
    <lineage>
        <taxon>unclassified sequences</taxon>
        <taxon>environmental samples</taxon>
    </lineage>
</organism>
<reference evidence="3" key="1">
    <citation type="journal article" date="2013" name="Appl. Environ. Microbiol.">
        <title>RubisCO Gene Clusters Found in a Metagenome Microarray from Acid Mine Drainage.</title>
        <authorList>
            <person name="Guo X."/>
            <person name="Yin H."/>
            <person name="Cong J."/>
            <person name="Dai Z."/>
            <person name="Liang Y."/>
            <person name="Liu X."/>
        </authorList>
    </citation>
    <scope>NUCLEOTIDE SEQUENCE</scope>
</reference>
<proteinExistence type="predicted"/>
<feature type="compositionally biased region" description="Basic and acidic residues" evidence="2">
    <location>
        <begin position="1"/>
        <end position="11"/>
    </location>
</feature>
<evidence type="ECO:0000313" key="3">
    <source>
        <dbReference type="EMBL" id="AGE14107.1"/>
    </source>
</evidence>